<comment type="caution">
    <text evidence="1">The sequence shown here is derived from an EMBL/GenBank/DDBJ whole genome shotgun (WGS) entry which is preliminary data.</text>
</comment>
<dbReference type="AlphaFoldDB" id="A0A4C1XMS7"/>
<evidence type="ECO:0000313" key="2">
    <source>
        <dbReference type="Proteomes" id="UP000299102"/>
    </source>
</evidence>
<name>A0A4C1XMS7_EUMVA</name>
<keyword evidence="2" id="KW-1185">Reference proteome</keyword>
<gene>
    <name evidence="1" type="ORF">EVAR_43150_1</name>
</gene>
<reference evidence="1 2" key="1">
    <citation type="journal article" date="2019" name="Commun. Biol.">
        <title>The bagworm genome reveals a unique fibroin gene that provides high tensile strength.</title>
        <authorList>
            <person name="Kono N."/>
            <person name="Nakamura H."/>
            <person name="Ohtoshi R."/>
            <person name="Tomita M."/>
            <person name="Numata K."/>
            <person name="Arakawa K."/>
        </authorList>
    </citation>
    <scope>NUCLEOTIDE SEQUENCE [LARGE SCALE GENOMIC DNA]</scope>
</reference>
<protein>
    <submittedName>
        <fullName evidence="1">Uncharacterized protein</fullName>
    </submittedName>
</protein>
<accession>A0A4C1XMS7</accession>
<dbReference type="EMBL" id="BGZK01000896">
    <property type="protein sequence ID" value="GBP64373.1"/>
    <property type="molecule type" value="Genomic_DNA"/>
</dbReference>
<evidence type="ECO:0000313" key="1">
    <source>
        <dbReference type="EMBL" id="GBP64373.1"/>
    </source>
</evidence>
<proteinExistence type="predicted"/>
<organism evidence="1 2">
    <name type="scientific">Eumeta variegata</name>
    <name type="common">Bagworm moth</name>
    <name type="synonym">Eumeta japonica</name>
    <dbReference type="NCBI Taxonomy" id="151549"/>
    <lineage>
        <taxon>Eukaryota</taxon>
        <taxon>Metazoa</taxon>
        <taxon>Ecdysozoa</taxon>
        <taxon>Arthropoda</taxon>
        <taxon>Hexapoda</taxon>
        <taxon>Insecta</taxon>
        <taxon>Pterygota</taxon>
        <taxon>Neoptera</taxon>
        <taxon>Endopterygota</taxon>
        <taxon>Lepidoptera</taxon>
        <taxon>Glossata</taxon>
        <taxon>Ditrysia</taxon>
        <taxon>Tineoidea</taxon>
        <taxon>Psychidae</taxon>
        <taxon>Oiketicinae</taxon>
        <taxon>Eumeta</taxon>
    </lineage>
</organism>
<dbReference type="Proteomes" id="UP000299102">
    <property type="component" value="Unassembled WGS sequence"/>
</dbReference>
<sequence length="170" mass="19003">MVYACAPAPPPWLSGDVCATRTDTWNEAIAFALCLSHPSSLILIYQRWVYMGRYKGGPMAALIPRRRRIRTRAINTRDATGPSQRRIRAGPTVPHSQLRKRHSFHIIYWCAPPAARCAAHAAHVCDRPPPRPAAPARGRGDHAVGYWRGAYSLRRIKKMCPINAKEIGCV</sequence>